<keyword evidence="2" id="KW-1133">Transmembrane helix</keyword>
<reference evidence="4 5" key="1">
    <citation type="submission" date="2023-05" db="EMBL/GenBank/DDBJ databases">
        <title>Pseudoalteromonas ardens sp. nov., Pseudoalteromonas obscura sp. nov., and Pseudoalteromonas umbrosa sp. nov., isolated from the coral Montipora capitata.</title>
        <authorList>
            <person name="Thomas E.M."/>
            <person name="Smith E.M."/>
            <person name="Papke E."/>
            <person name="Shlafstein M.D."/>
            <person name="Oline D.K."/>
            <person name="Videau P."/>
            <person name="Saw J.H."/>
            <person name="Strangman W.K."/>
            <person name="Ushijima B."/>
        </authorList>
    </citation>
    <scope>NUCLEOTIDE SEQUENCE [LARGE SCALE GENOMIC DNA]</scope>
    <source>
        <strain evidence="4 5">P94</strain>
    </source>
</reference>
<gene>
    <name evidence="4" type="ORF">QNM18_09150</name>
</gene>
<evidence type="ECO:0000256" key="1">
    <source>
        <dbReference type="ARBA" id="ARBA00022612"/>
    </source>
</evidence>
<evidence type="ECO:0000313" key="4">
    <source>
        <dbReference type="EMBL" id="MDK2595206.1"/>
    </source>
</evidence>
<accession>A0ABT7EJK3</accession>
<dbReference type="PANTHER" id="PTHR37813">
    <property type="entry name" value="FELS-2 PROPHAGE PROTEIN"/>
    <property type="match status" value="1"/>
</dbReference>
<organism evidence="4 5">
    <name type="scientific">Pseudoalteromonas obscura</name>
    <dbReference type="NCBI Taxonomy" id="3048491"/>
    <lineage>
        <taxon>Bacteria</taxon>
        <taxon>Pseudomonadati</taxon>
        <taxon>Pseudomonadota</taxon>
        <taxon>Gammaproteobacteria</taxon>
        <taxon>Alteromonadales</taxon>
        <taxon>Pseudoalteromonadaceae</taxon>
        <taxon>Pseudoalteromonas</taxon>
    </lineage>
</organism>
<feature type="transmembrane region" description="Helical" evidence="2">
    <location>
        <begin position="468"/>
        <end position="489"/>
    </location>
</feature>
<dbReference type="PANTHER" id="PTHR37813:SF1">
    <property type="entry name" value="FELS-2 PROPHAGE PROTEIN"/>
    <property type="match status" value="1"/>
</dbReference>
<feature type="domain" description="Phage tail tape measure protein" evidence="3">
    <location>
        <begin position="98"/>
        <end position="289"/>
    </location>
</feature>
<proteinExistence type="predicted"/>
<feature type="transmembrane region" description="Helical" evidence="2">
    <location>
        <begin position="498"/>
        <end position="519"/>
    </location>
</feature>
<dbReference type="NCBIfam" id="TIGR01760">
    <property type="entry name" value="tape_meas_TP901"/>
    <property type="match status" value="1"/>
</dbReference>
<protein>
    <submittedName>
        <fullName evidence="4">Phage tail tape measure protein</fullName>
    </submittedName>
</protein>
<evidence type="ECO:0000313" key="5">
    <source>
        <dbReference type="Proteomes" id="UP001231915"/>
    </source>
</evidence>
<keyword evidence="1" id="KW-1188">Viral release from host cell</keyword>
<dbReference type="Pfam" id="PF10145">
    <property type="entry name" value="PhageMin_Tail"/>
    <property type="match status" value="1"/>
</dbReference>
<dbReference type="EMBL" id="JASJUT010000003">
    <property type="protein sequence ID" value="MDK2595206.1"/>
    <property type="molecule type" value="Genomic_DNA"/>
</dbReference>
<evidence type="ECO:0000259" key="3">
    <source>
        <dbReference type="Pfam" id="PF10145"/>
    </source>
</evidence>
<dbReference type="RefSeq" id="WP_284136969.1">
    <property type="nucleotide sequence ID" value="NZ_JASJUT010000003.1"/>
</dbReference>
<sequence length="924" mass="98065">MSSLSKMDKLTYSIGLIDKVTGPVNKIMAKINQLSEQTASAKEQLTGGLMNAAGGAMMLVGSLNPAIEAQAALGEVQSLDVSNQALTQLNNTAMNFVSNYGGNTAEVIRSSYDIQSAISGLTGKELAQFTESSSILAKGTKSDAATTTDYFGTMYGIYQDTAKEVGKSEWIQMLTGQTAASVRMFKTTGSEMAGAFSTLGAEANSHGITMNESMAVLGQLQATMSGSEAGTKYRAFLGGVGKAQQKLGIQLTDAQGRMLPMVDVMNRLHEKFGIIDTVAESDALQKAFGTKEAVALIKQLMPQVDQLENNINQLSNISDMGVAVEMAEAMGSAWDRFGGSLNAALVSMGQTVLPIIEPIVDLLAKLLQGVVWLTQEFPVLSGIIGAFVVALVGATVIMGTFNALVGLYRLAMLQGAYATQLASIWSKAWSGVLVIQTAAMKAASFAAANYGNALMFAGGVLSRLQTMSVGVLTLVTAKLGAAATAAWGFSAALFANPITWIVVGVVAAIAAVSALVYYFDEISTAFNNWADNSAVWTGMKIAFDLITLPLQIIWYLVKSIGLAIYEFVAPAFSFISELVGTVTNSITSAFIAVYEPIAAVFSGIGEFISSVFDGVLSKVSAFFTFFSDITASVTGFLKTVAENGILKMVIDFFSDDEEAQKISQQPSSAVQSLEGATHANAIQQNLPAYQVAEYVIPQVQSHSLQSLEQAQSNNVVQFASLQTGNSVTNRVLEQTQNGALSSQSTIVFPNNVMALSNAQVSNNTSRTQQIFAASEQTQATNFTNTPISKVSEVNQALSSSVIPLNAQVLANHNIANSNHHAVGAEQTLTQNTQLAYLDHAITNNAQSQIIEQSAQSFEQEQIELNSTYVAKPKRSAFLQQLAKTNNISTSNASSDNSKNVHIDNLTVKTDDMNSTLEDVLELAS</sequence>
<keyword evidence="5" id="KW-1185">Reference proteome</keyword>
<evidence type="ECO:0000256" key="2">
    <source>
        <dbReference type="SAM" id="Phobius"/>
    </source>
</evidence>
<name>A0ABT7EJK3_9GAMM</name>
<dbReference type="InterPro" id="IPR010090">
    <property type="entry name" value="Phage_tape_meas"/>
</dbReference>
<dbReference type="Proteomes" id="UP001231915">
    <property type="component" value="Unassembled WGS sequence"/>
</dbReference>
<comment type="caution">
    <text evidence="4">The sequence shown here is derived from an EMBL/GenBank/DDBJ whole genome shotgun (WGS) entry which is preliminary data.</text>
</comment>
<feature type="transmembrane region" description="Helical" evidence="2">
    <location>
        <begin position="383"/>
        <end position="407"/>
    </location>
</feature>
<keyword evidence="2" id="KW-0472">Membrane</keyword>
<keyword evidence="2" id="KW-0812">Transmembrane</keyword>